<dbReference type="GO" id="GO:0006099">
    <property type="term" value="P:tricarboxylic acid cycle"/>
    <property type="evidence" value="ECO:0007669"/>
    <property type="project" value="UniProtKB-UniPathway"/>
</dbReference>
<dbReference type="EC" id="4.2.1.3" evidence="7"/>
<sequence length="896" mass="94941">MSHRSRQVKHPDSFDARARLTVAGNTFEIFRLRNAVPGAESLPYSIRILLENLLRHEDGVRVRADHVTALAGWDPAQPGPEVLFHPARVVMQDYSGVPCLVDLAAMREAAVRLGGQASVISPRVPVDLVVDHSVMADASGTPDAYARNAALDHARNRERYELLRWAEATFERLKVVPPNTGIIHQVNLERLAGVVIADDGTGTAALYPDTVVGTDSHTPMVNGLGVLGWGVGGIEAVAAMLGQPLSLRTPRVIACELSGRPLDGVTATDIVLTLTERLRAHGVVGSFIEFHGPGLAALSAADRATIANMCPEYGATSALFPIDEEVLRYLRATGRSPAHVDRVRAYAEEQGLWYDPADVTGFRYTERIAFDLSSVVPSIAGPRRPQDRVPLAGARAAFAEAVPDVTGGVPHRAEVTAPDGSRHTLADGAVVLAAITSCTNTSNPALMIAAGLLAKKAVERGLQPRPWVKSTLAPGSAAVMEYLAQAGLDTYLAKLGFNLVAYGCTSCIGNSGPLPDGVGAAVRESGLASVAVLSGNRNFEGRINPDVRMNYLASPPLVVAYALAGTMDIDLTTDPIGTAPDGSPVRLADLWPDGREVTEVARTAVSPDTYTAMYESLVAGDERWRALPAQPRELYPWSEESAYIAPPPYFDGTAAEPPALDDIAGARVLAYLGDSVTTDHISPAGGIPEASPAGAYLSGLGVRPGDFNSYGARRCNHEVLLRGLFSNTRLRNRLVPDTVGGYTRNHLSGGTTGMYEAALAYRQAGVPLVVLAGREYGTGSSRDWAAKGPALIGVRAVIAESFERIHRSNLVGMGILPLEFPPGESARTLGLTGSEEFDIAGVKGFAESVPRTVRVSAGAVSFDAVVRVDTPMEAEFIRHGGILPYTLRSVLGLDGS</sequence>
<dbReference type="Gene3D" id="3.20.19.10">
    <property type="entry name" value="Aconitase, domain 4"/>
    <property type="match status" value="1"/>
</dbReference>
<dbReference type="NCBIfam" id="TIGR01341">
    <property type="entry name" value="aconitase_1"/>
    <property type="match status" value="1"/>
</dbReference>
<proteinExistence type="inferred from homology"/>
<reference evidence="10" key="1">
    <citation type="journal article" date="2015" name="J. Antibiot.">
        <title>Conserved biosynthetic pathways for phosalacine, bialaphos and newly discovered phosphonic acid natural products.</title>
        <authorList>
            <person name="Blodgett J.A.V."/>
            <person name="Zhang J.K."/>
            <person name="Yu X."/>
            <person name="Metcalf W.W."/>
        </authorList>
    </citation>
    <scope>NUCLEOTIDE SEQUENCE</scope>
    <source>
        <strain evidence="10">ATCC 21705</strain>
    </source>
</reference>
<keyword evidence="4 7" id="KW-0408">Iron</keyword>
<dbReference type="InterPro" id="IPR015928">
    <property type="entry name" value="Aconitase/3IPM_dehydase_swvl"/>
</dbReference>
<dbReference type="GO" id="GO:0003994">
    <property type="term" value="F:aconitate hydratase activity"/>
    <property type="evidence" value="ECO:0007669"/>
    <property type="project" value="UniProtKB-EC"/>
</dbReference>
<evidence type="ECO:0000256" key="2">
    <source>
        <dbReference type="ARBA" id="ARBA00007185"/>
    </source>
</evidence>
<comment type="catalytic activity">
    <reaction evidence="7">
        <text>citrate = D-threo-isocitrate</text>
        <dbReference type="Rhea" id="RHEA:10336"/>
        <dbReference type="ChEBI" id="CHEBI:15562"/>
        <dbReference type="ChEBI" id="CHEBI:16947"/>
        <dbReference type="EC" id="4.2.1.3"/>
    </reaction>
</comment>
<dbReference type="NCBIfam" id="NF009520">
    <property type="entry name" value="PRK12881.1"/>
    <property type="match status" value="1"/>
</dbReference>
<evidence type="ECO:0000313" key="10">
    <source>
        <dbReference type="EMBL" id="AKN91111.1"/>
    </source>
</evidence>
<evidence type="ECO:0000259" key="8">
    <source>
        <dbReference type="Pfam" id="PF00330"/>
    </source>
</evidence>
<feature type="domain" description="Aconitase/3-isopropylmalate dehydratase large subunit alpha/beta/alpha" evidence="8">
    <location>
        <begin position="78"/>
        <end position="565"/>
    </location>
</feature>
<dbReference type="InterPro" id="IPR006249">
    <property type="entry name" value="Aconitase/IRP2"/>
</dbReference>
<protein>
    <recommendedName>
        <fullName evidence="7">Aconitate hydratase</fullName>
        <shortName evidence="7">Aconitase</shortName>
        <ecNumber evidence="7">4.2.1.3</ecNumber>
    </recommendedName>
</protein>
<dbReference type="AlphaFoldDB" id="A0A0M3WNP8"/>
<keyword evidence="3" id="KW-0479">Metal-binding</keyword>
<dbReference type="PRINTS" id="PR00415">
    <property type="entry name" value="ACONITASE"/>
</dbReference>
<dbReference type="FunFam" id="3.20.19.10:FF:000001">
    <property type="entry name" value="Aconitate hydratase"/>
    <property type="match status" value="1"/>
</dbReference>
<evidence type="ECO:0000256" key="6">
    <source>
        <dbReference type="ARBA" id="ARBA00023239"/>
    </source>
</evidence>
<dbReference type="Pfam" id="PF00694">
    <property type="entry name" value="Aconitase_C"/>
    <property type="match status" value="1"/>
</dbReference>
<accession>A0A0M3WNP8</accession>
<dbReference type="InterPro" id="IPR036008">
    <property type="entry name" value="Aconitase_4Fe-4S_dom"/>
</dbReference>
<dbReference type="SUPFAM" id="SSF52016">
    <property type="entry name" value="LeuD/IlvD-like"/>
    <property type="match status" value="1"/>
</dbReference>
<dbReference type="InterPro" id="IPR001030">
    <property type="entry name" value="Acoase/IPM_deHydtase_lsu_aba"/>
</dbReference>
<evidence type="ECO:0000256" key="1">
    <source>
        <dbReference type="ARBA" id="ARBA00001966"/>
    </source>
</evidence>
<dbReference type="EMBL" id="KP026916">
    <property type="protein sequence ID" value="AKN91111.1"/>
    <property type="molecule type" value="Genomic_DNA"/>
</dbReference>
<evidence type="ECO:0000256" key="3">
    <source>
        <dbReference type="ARBA" id="ARBA00022723"/>
    </source>
</evidence>
<organism evidence="10">
    <name type="scientific">Streptomyces hygroscopicus</name>
    <dbReference type="NCBI Taxonomy" id="1912"/>
    <lineage>
        <taxon>Bacteria</taxon>
        <taxon>Bacillati</taxon>
        <taxon>Actinomycetota</taxon>
        <taxon>Actinomycetes</taxon>
        <taxon>Kitasatosporales</taxon>
        <taxon>Streptomycetaceae</taxon>
        <taxon>Streptomyces</taxon>
        <taxon>Streptomyces violaceusniger group</taxon>
    </lineage>
</organism>
<dbReference type="PROSITE" id="PS00450">
    <property type="entry name" value="ACONITASE_1"/>
    <property type="match status" value="1"/>
</dbReference>
<feature type="domain" description="Aconitase A/isopropylmalate dehydratase small subunit swivel" evidence="9">
    <location>
        <begin position="696"/>
        <end position="821"/>
    </location>
</feature>
<dbReference type="UniPathway" id="UPA00946"/>
<name>A0A0M3WNP8_STRHY</name>
<dbReference type="CDD" id="cd01580">
    <property type="entry name" value="AcnA_IRP_Swivel"/>
    <property type="match status" value="1"/>
</dbReference>
<dbReference type="UniPathway" id="UPA00223">
    <property type="reaction ID" value="UER00718"/>
</dbReference>
<dbReference type="NCBIfam" id="NF006757">
    <property type="entry name" value="PRK09277.1"/>
    <property type="match status" value="1"/>
</dbReference>
<dbReference type="InterPro" id="IPR044137">
    <property type="entry name" value="AcnA_IRP_Swivel"/>
</dbReference>
<dbReference type="InterPro" id="IPR018136">
    <property type="entry name" value="Aconitase_4Fe-4S_BS"/>
</dbReference>
<dbReference type="Gene3D" id="3.30.499.10">
    <property type="entry name" value="Aconitase, domain 3"/>
    <property type="match status" value="2"/>
</dbReference>
<evidence type="ECO:0000256" key="5">
    <source>
        <dbReference type="ARBA" id="ARBA00023014"/>
    </source>
</evidence>
<dbReference type="GO" id="GO:0051539">
    <property type="term" value="F:4 iron, 4 sulfur cluster binding"/>
    <property type="evidence" value="ECO:0007669"/>
    <property type="project" value="UniProtKB-KW"/>
</dbReference>
<dbReference type="Pfam" id="PF00330">
    <property type="entry name" value="Aconitase"/>
    <property type="match status" value="1"/>
</dbReference>
<dbReference type="SUPFAM" id="SSF53732">
    <property type="entry name" value="Aconitase iron-sulfur domain"/>
    <property type="match status" value="1"/>
</dbReference>
<keyword evidence="6 7" id="KW-0456">Lyase</keyword>
<comment type="cofactor">
    <cofactor evidence="1">
        <name>[4Fe-4S] cluster</name>
        <dbReference type="ChEBI" id="CHEBI:49883"/>
    </cofactor>
</comment>
<keyword evidence="7" id="KW-0004">4Fe-4S</keyword>
<dbReference type="PANTHER" id="PTHR11670">
    <property type="entry name" value="ACONITASE/IRON-RESPONSIVE ELEMENT FAMILY MEMBER"/>
    <property type="match status" value="1"/>
</dbReference>
<keyword evidence="5 7" id="KW-0411">Iron-sulfur</keyword>
<comment type="similarity">
    <text evidence="2 7">Belongs to the aconitase/IPM isomerase family.</text>
</comment>
<evidence type="ECO:0000256" key="7">
    <source>
        <dbReference type="RuleBase" id="RU361275"/>
    </source>
</evidence>
<dbReference type="Gene3D" id="6.10.190.10">
    <property type="match status" value="1"/>
</dbReference>
<dbReference type="InterPro" id="IPR015931">
    <property type="entry name" value="Acnase/IPM_dHydase_lsu_aba_1/3"/>
</dbReference>
<dbReference type="InterPro" id="IPR000573">
    <property type="entry name" value="AconitaseA/IPMdHydase_ssu_swvl"/>
</dbReference>
<comment type="function">
    <text evidence="7">Catalyzes the isomerization of citrate to isocitrate via cis-aconitate.</text>
</comment>
<evidence type="ECO:0000259" key="9">
    <source>
        <dbReference type="Pfam" id="PF00694"/>
    </source>
</evidence>
<gene>
    <name evidence="10" type="primary">pmi</name>
</gene>
<evidence type="ECO:0000256" key="4">
    <source>
        <dbReference type="ARBA" id="ARBA00023004"/>
    </source>
</evidence>
<dbReference type="GO" id="GO:0046872">
    <property type="term" value="F:metal ion binding"/>
    <property type="evidence" value="ECO:0007669"/>
    <property type="project" value="UniProtKB-KW"/>
</dbReference>